<sequence length="380" mass="42901">MTTQEMDGSDRPLAVLSDVRRRIDQTTSLSQEDITPAYVIFRAAMEEIAPEPRNHSAKRGAGLVLATAVLAALAAISLEESQSLDHQLVPPADVPALVCEPIATPTLGAIVFDGPTYGSIDSFETYYVNPEDFLEAINIGDRNTWDYIREVQSLNDIYIHLVEHRFSLNEPLAPEIEDLGTIIDSYFSLPDKIRPPVRPDFYFSRIRLSGWNEVVLPFTTSEPVELSTENDWDKPDHRVDLAFKGDDVFITNGVDKESLGIRLSADKQSLRAQLTQYYVTRFILENDWIQDDYVRQFSWFIAQRYDGYEWIVRGSEYPPAANPLADIRQTVFDAMIGKEVPAEKLKFLLDRGLINLPQKADAVPAKSSNDALIRSEIGFR</sequence>
<reference evidence="1 2" key="1">
    <citation type="journal article" date="2016" name="Nat. Commun.">
        <title>Thousands of microbial genomes shed light on interconnected biogeochemical processes in an aquifer system.</title>
        <authorList>
            <person name="Anantharaman K."/>
            <person name="Brown C.T."/>
            <person name="Hug L.A."/>
            <person name="Sharon I."/>
            <person name="Castelle C.J."/>
            <person name="Probst A.J."/>
            <person name="Thomas B.C."/>
            <person name="Singh A."/>
            <person name="Wilkins M.J."/>
            <person name="Karaoz U."/>
            <person name="Brodie E.L."/>
            <person name="Williams K.H."/>
            <person name="Hubbard S.S."/>
            <person name="Banfield J.F."/>
        </authorList>
    </citation>
    <scope>NUCLEOTIDE SEQUENCE [LARGE SCALE GENOMIC DNA]</scope>
</reference>
<comment type="caution">
    <text evidence="1">The sequence shown here is derived from an EMBL/GenBank/DDBJ whole genome shotgun (WGS) entry which is preliminary data.</text>
</comment>
<proteinExistence type="predicted"/>
<dbReference type="AlphaFoldDB" id="A0A1F7I516"/>
<dbReference type="Proteomes" id="UP000179024">
    <property type="component" value="Unassembled WGS sequence"/>
</dbReference>
<evidence type="ECO:0000313" key="2">
    <source>
        <dbReference type="Proteomes" id="UP000179024"/>
    </source>
</evidence>
<gene>
    <name evidence="1" type="ORF">A3F34_00190</name>
</gene>
<name>A0A1F7I516_9BACT</name>
<evidence type="ECO:0000313" key="1">
    <source>
        <dbReference type="EMBL" id="OGK38465.1"/>
    </source>
</evidence>
<accession>A0A1F7I516</accession>
<protein>
    <submittedName>
        <fullName evidence="1">Uncharacterized protein</fullName>
    </submittedName>
</protein>
<dbReference type="EMBL" id="MGAE01000057">
    <property type="protein sequence ID" value="OGK38465.1"/>
    <property type="molecule type" value="Genomic_DNA"/>
</dbReference>
<organism evidence="1 2">
    <name type="scientific">Candidatus Roizmanbacteria bacterium RIFCSPHIGHO2_12_FULL_44_10</name>
    <dbReference type="NCBI Taxonomy" id="1802054"/>
    <lineage>
        <taxon>Bacteria</taxon>
        <taxon>Candidatus Roizmaniibacteriota</taxon>
    </lineage>
</organism>